<dbReference type="Proteomes" id="UP001596414">
    <property type="component" value="Unassembled WGS sequence"/>
</dbReference>
<feature type="transmembrane region" description="Helical" evidence="2">
    <location>
        <begin position="502"/>
        <end position="521"/>
    </location>
</feature>
<feature type="transmembrane region" description="Helical" evidence="2">
    <location>
        <begin position="455"/>
        <end position="481"/>
    </location>
</feature>
<proteinExistence type="predicted"/>
<gene>
    <name evidence="3" type="ORF">ACFQJ7_07060</name>
</gene>
<feature type="transmembrane region" description="Helical" evidence="2">
    <location>
        <begin position="213"/>
        <end position="231"/>
    </location>
</feature>
<evidence type="ECO:0000313" key="4">
    <source>
        <dbReference type="Proteomes" id="UP001596414"/>
    </source>
</evidence>
<feature type="transmembrane region" description="Helical" evidence="2">
    <location>
        <begin position="541"/>
        <end position="567"/>
    </location>
</feature>
<feature type="transmembrane region" description="Helical" evidence="2">
    <location>
        <begin position="379"/>
        <end position="399"/>
    </location>
</feature>
<feature type="transmembrane region" description="Helical" evidence="2">
    <location>
        <begin position="427"/>
        <end position="449"/>
    </location>
</feature>
<accession>A0ABD5X4A2</accession>
<dbReference type="RefSeq" id="WP_267638701.1">
    <property type="nucleotide sequence ID" value="NZ_JAODIY010000018.1"/>
</dbReference>
<evidence type="ECO:0000256" key="2">
    <source>
        <dbReference type="SAM" id="Phobius"/>
    </source>
</evidence>
<evidence type="ECO:0000256" key="1">
    <source>
        <dbReference type="SAM" id="MobiDB-lite"/>
    </source>
</evidence>
<keyword evidence="2" id="KW-0812">Transmembrane</keyword>
<feature type="compositionally biased region" description="Polar residues" evidence="1">
    <location>
        <begin position="25"/>
        <end position="36"/>
    </location>
</feature>
<dbReference type="EMBL" id="JBHSZQ010000009">
    <property type="protein sequence ID" value="MFC7125797.1"/>
    <property type="molecule type" value="Genomic_DNA"/>
</dbReference>
<keyword evidence="2" id="KW-0472">Membrane</keyword>
<feature type="transmembrane region" description="Helical" evidence="2">
    <location>
        <begin position="60"/>
        <end position="78"/>
    </location>
</feature>
<comment type="caution">
    <text evidence="3">The sequence shown here is derived from an EMBL/GenBank/DDBJ whole genome shotgun (WGS) entry which is preliminary data.</text>
</comment>
<feature type="transmembrane region" description="Helical" evidence="2">
    <location>
        <begin position="354"/>
        <end position="373"/>
    </location>
</feature>
<feature type="compositionally biased region" description="Low complexity" evidence="1">
    <location>
        <begin position="1"/>
        <end position="24"/>
    </location>
</feature>
<evidence type="ECO:0008006" key="5">
    <source>
        <dbReference type="Google" id="ProtNLM"/>
    </source>
</evidence>
<keyword evidence="2" id="KW-1133">Transmembrane helix</keyword>
<organism evidence="3 4">
    <name type="scientific">Halovenus rubra</name>
    <dbReference type="NCBI Taxonomy" id="869890"/>
    <lineage>
        <taxon>Archaea</taxon>
        <taxon>Methanobacteriati</taxon>
        <taxon>Methanobacteriota</taxon>
        <taxon>Stenosarchaea group</taxon>
        <taxon>Halobacteria</taxon>
        <taxon>Halobacteriales</taxon>
        <taxon>Haloarculaceae</taxon>
        <taxon>Halovenus</taxon>
    </lineage>
</organism>
<reference evidence="3 4" key="1">
    <citation type="journal article" date="2014" name="Int. J. Syst. Evol. Microbiol.">
        <title>Complete genome sequence of Corynebacterium casei LMG S-19264T (=DSM 44701T), isolated from a smear-ripened cheese.</title>
        <authorList>
            <consortium name="US DOE Joint Genome Institute (JGI-PGF)"/>
            <person name="Walter F."/>
            <person name="Albersmeier A."/>
            <person name="Kalinowski J."/>
            <person name="Ruckert C."/>
        </authorList>
    </citation>
    <scope>NUCLEOTIDE SEQUENCE [LARGE SCALE GENOMIC DNA]</scope>
    <source>
        <strain evidence="3 4">CGMCC 4.7215</strain>
    </source>
</reference>
<feature type="region of interest" description="Disordered" evidence="1">
    <location>
        <begin position="1"/>
        <end position="36"/>
    </location>
</feature>
<evidence type="ECO:0000313" key="3">
    <source>
        <dbReference type="EMBL" id="MFC7125797.1"/>
    </source>
</evidence>
<name>A0ABD5X4A2_9EURY</name>
<feature type="transmembrane region" description="Helical" evidence="2">
    <location>
        <begin position="98"/>
        <end position="120"/>
    </location>
</feature>
<dbReference type="AlphaFoldDB" id="A0ABD5X4A2"/>
<protein>
    <recommendedName>
        <fullName evidence="5">ABC-2 type transport system permease protein</fullName>
    </recommendedName>
</protein>
<feature type="transmembrane region" description="Helical" evidence="2">
    <location>
        <begin position="175"/>
        <end position="201"/>
    </location>
</feature>
<sequence>MSEESTSLSEPSSSTPASTGSLGSRQHTSFTGVVPSPSQSWEIARIELLRGYRWVRHQDFWLVFTALIGLMSAFFLVQTFDAARSVGSALAAGEALPAWLVTATSVLWVFLTILLVGDGFGSNGDLDNDGQYLTICPAADVVGGLLLAAAAKFSVYTIGLGLAAGAGLVAGTGSLLPLLGITAAAVGIPATAAAIGYPIAFALKGFVRRSENLGQLTTVLGVVLGLAYVTLSVTGELLTVVERLEPVLQSPPVAWFGHLALVTTPNAGINLTGPLVLLGLVPVLVIGGTVLAVPAARYAWLADTARTSADEGAELPSAPDSRVDAVLAVVCRAPATRGIASTTLRRAVRSPFQFVFVAPPLVAAIVFIEGAVTTGSVPWYVPWFVVWYGAWAAGAVLPLNPLGNQGSTLPTLLTAPARGRHVVHGNVTAAALVGVPLTAVVALAAGYLAGSSPPVLGALGAASVVAVTGSAVVATGIGSMFPRFDAVSFDGSRRAVPPSKRAYSLFSATLSLIVIAGAFVADETARAVGAVLLSRWLPFGLDIGVETLAILSGIVLVGGVVGIAAAYRVAIHRIEDYQI</sequence>
<feature type="transmembrane region" description="Helical" evidence="2">
    <location>
        <begin position="275"/>
        <end position="296"/>
    </location>
</feature>